<sequence>MRYWEEGIAALAIAKQIGFKGYEKCMSGDELM</sequence>
<dbReference type="Proteomes" id="UP000199109">
    <property type="component" value="Unassembled WGS sequence"/>
</dbReference>
<evidence type="ECO:0000313" key="2">
    <source>
        <dbReference type="Proteomes" id="UP000199109"/>
    </source>
</evidence>
<accession>A0A1G7C559</accession>
<organism evidence="1 2">
    <name type="scientific">Pricia antarctica</name>
    <dbReference type="NCBI Taxonomy" id="641691"/>
    <lineage>
        <taxon>Bacteria</taxon>
        <taxon>Pseudomonadati</taxon>
        <taxon>Bacteroidota</taxon>
        <taxon>Flavobacteriia</taxon>
        <taxon>Flavobacteriales</taxon>
        <taxon>Flavobacteriaceae</taxon>
        <taxon>Pricia</taxon>
    </lineage>
</organism>
<dbReference type="AlphaFoldDB" id="A0A1G7C559"/>
<dbReference type="EMBL" id="FNAO01000004">
    <property type="protein sequence ID" value="SDE34437.1"/>
    <property type="molecule type" value="Genomic_DNA"/>
</dbReference>
<dbReference type="STRING" id="641691.SAMN05421636_104421"/>
<gene>
    <name evidence="1" type="ORF">SAMN05421636_104421</name>
</gene>
<evidence type="ECO:0000313" key="1">
    <source>
        <dbReference type="EMBL" id="SDE34437.1"/>
    </source>
</evidence>
<name>A0A1G7C559_9FLAO</name>
<protein>
    <submittedName>
        <fullName evidence="1">Uncharacterized protein</fullName>
    </submittedName>
</protein>
<keyword evidence="2" id="KW-1185">Reference proteome</keyword>
<reference evidence="1 2" key="1">
    <citation type="submission" date="2016-10" db="EMBL/GenBank/DDBJ databases">
        <authorList>
            <person name="de Groot N.N."/>
        </authorList>
    </citation>
    <scope>NUCLEOTIDE SEQUENCE [LARGE SCALE GENOMIC DNA]</scope>
    <source>
        <strain evidence="1 2">DSM 23421</strain>
    </source>
</reference>
<proteinExistence type="predicted"/>